<proteinExistence type="predicted"/>
<accession>A0ABP0DIE5</accession>
<feature type="region of interest" description="Disordered" evidence="1">
    <location>
        <begin position="158"/>
        <end position="178"/>
    </location>
</feature>
<evidence type="ECO:0000313" key="2">
    <source>
        <dbReference type="EMBL" id="CAK7267569.1"/>
    </source>
</evidence>
<sequence length="178" mass="19647">MTPTQLNEGTLKVMMLQEVMMLRSAGLATSGDLCPPKRPVRFPQLPDHQTALRLTPKGGGERGTAWAPSPPPEADNDNQTSGTEEVATAALDDRDVVAESDTQKRGTLLQSQVFLQCSTTGEEHAQGVFERAWVPDYSYSGHFYETFVALFCATGKDRPRAPPTRRELMGHPDRELYL</sequence>
<evidence type="ECO:0000313" key="3">
    <source>
        <dbReference type="Proteomes" id="UP001642502"/>
    </source>
</evidence>
<comment type="caution">
    <text evidence="2">The sequence shown here is derived from an EMBL/GenBank/DDBJ whole genome shotgun (WGS) entry which is preliminary data.</text>
</comment>
<keyword evidence="3" id="KW-1185">Reference proteome</keyword>
<name>A0ABP0DIE5_9PEZI</name>
<reference evidence="2 3" key="1">
    <citation type="submission" date="2024-01" db="EMBL/GenBank/DDBJ databases">
        <authorList>
            <person name="Allen C."/>
            <person name="Tagirdzhanova G."/>
        </authorList>
    </citation>
    <scope>NUCLEOTIDE SEQUENCE [LARGE SCALE GENOMIC DNA]</scope>
    <source>
        <strain evidence="2 3">CBS 119000</strain>
    </source>
</reference>
<dbReference type="Proteomes" id="UP001642502">
    <property type="component" value="Unassembled WGS sequence"/>
</dbReference>
<evidence type="ECO:0000256" key="1">
    <source>
        <dbReference type="SAM" id="MobiDB-lite"/>
    </source>
</evidence>
<feature type="region of interest" description="Disordered" evidence="1">
    <location>
        <begin position="35"/>
        <end position="92"/>
    </location>
</feature>
<protein>
    <submittedName>
        <fullName evidence="2">Uncharacterized protein</fullName>
    </submittedName>
</protein>
<gene>
    <name evidence="2" type="ORF">SEPCBS119000_002615</name>
</gene>
<dbReference type="EMBL" id="CAWUON010000029">
    <property type="protein sequence ID" value="CAK7267569.1"/>
    <property type="molecule type" value="Genomic_DNA"/>
</dbReference>
<organism evidence="2 3">
    <name type="scientific">Sporothrix epigloea</name>
    <dbReference type="NCBI Taxonomy" id="1892477"/>
    <lineage>
        <taxon>Eukaryota</taxon>
        <taxon>Fungi</taxon>
        <taxon>Dikarya</taxon>
        <taxon>Ascomycota</taxon>
        <taxon>Pezizomycotina</taxon>
        <taxon>Sordariomycetes</taxon>
        <taxon>Sordariomycetidae</taxon>
        <taxon>Ophiostomatales</taxon>
        <taxon>Ophiostomataceae</taxon>
        <taxon>Sporothrix</taxon>
    </lineage>
</organism>